<accession>A0A6B0GKG6</accession>
<dbReference type="Proteomes" id="UP000451471">
    <property type="component" value="Unassembled WGS sequence"/>
</dbReference>
<evidence type="ECO:0000313" key="2">
    <source>
        <dbReference type="EMBL" id="MWG34297.1"/>
    </source>
</evidence>
<feature type="region of interest" description="Disordered" evidence="1">
    <location>
        <begin position="314"/>
        <end position="343"/>
    </location>
</feature>
<evidence type="ECO:0000256" key="1">
    <source>
        <dbReference type="SAM" id="MobiDB-lite"/>
    </source>
</evidence>
<evidence type="ECO:0008006" key="4">
    <source>
        <dbReference type="Google" id="ProtNLM"/>
    </source>
</evidence>
<dbReference type="Gene3D" id="3.20.20.120">
    <property type="entry name" value="Enolase-like C-terminal domain"/>
    <property type="match status" value="1"/>
</dbReference>
<dbReference type="SUPFAM" id="SSF51604">
    <property type="entry name" value="Enolase C-terminal domain-like"/>
    <property type="match status" value="1"/>
</dbReference>
<dbReference type="InterPro" id="IPR036849">
    <property type="entry name" value="Enolase-like_C_sf"/>
</dbReference>
<organism evidence="2 3">
    <name type="scientific">Halomarina oriensis</name>
    <dbReference type="NCBI Taxonomy" id="671145"/>
    <lineage>
        <taxon>Archaea</taxon>
        <taxon>Methanobacteriati</taxon>
        <taxon>Methanobacteriota</taxon>
        <taxon>Stenosarchaea group</taxon>
        <taxon>Halobacteria</taxon>
        <taxon>Halobacteriales</taxon>
        <taxon>Natronomonadaceae</taxon>
        <taxon>Halomarina</taxon>
    </lineage>
</organism>
<dbReference type="RefSeq" id="WP_158203998.1">
    <property type="nucleotide sequence ID" value="NZ_WSZK01000015.1"/>
</dbReference>
<dbReference type="EMBL" id="WSZK01000015">
    <property type="protein sequence ID" value="MWG34297.1"/>
    <property type="molecule type" value="Genomic_DNA"/>
</dbReference>
<reference evidence="2 3" key="1">
    <citation type="submission" date="2019-12" db="EMBL/GenBank/DDBJ databases">
        <title>Halocatena pleomorpha gen. nov. sp. nov., an extremely halophilic archaeon of family Halobacteriaceae isolated from saltpan soil.</title>
        <authorList>
            <person name="Pal Y."/>
            <person name="Verma A."/>
            <person name="Krishnamurthi S."/>
            <person name="Kumar P."/>
        </authorList>
    </citation>
    <scope>NUCLEOTIDE SEQUENCE [LARGE SCALE GENOMIC DNA]</scope>
    <source>
        <strain evidence="2 3">JCM 16495</strain>
    </source>
</reference>
<keyword evidence="3" id="KW-1185">Reference proteome</keyword>
<sequence length="343" mass="37984">MSLYDSVADLSLVVEDHERTTQERATSSGFDRMSTTVALSGAGETGKGEDVTYDTEDHERLVGHDLDLAGEYTLSGFSEYLDDVELFPEPAEREASYHYRRWGFESAALDLALRQADTDLASVLDHEHDSLRFVVSTRLGDDPSTDRLDDILDVYPDTEFKLDPTSEWDDALVADLADYPVRILDLKGQYHGTTVDQDPDPALYERVVEGFSDAVVEDPALTDETRPIVEGAAERISWDAPITSVETIEDLPFEPSWLNVKPSRFGTVESLLDSIEYARDRGTSLYGGGQFELDVGRGQIQRLASVFYPETPNDVAPSDYNDPDVPTGLPTSPLTLAGTRGFR</sequence>
<gene>
    <name evidence="2" type="ORF">GQS65_07300</name>
</gene>
<evidence type="ECO:0000313" key="3">
    <source>
        <dbReference type="Proteomes" id="UP000451471"/>
    </source>
</evidence>
<dbReference type="AlphaFoldDB" id="A0A6B0GKG6"/>
<protein>
    <recommendedName>
        <fullName evidence="4">Enolase</fullName>
    </recommendedName>
</protein>
<name>A0A6B0GKG6_9EURY</name>
<proteinExistence type="predicted"/>
<comment type="caution">
    <text evidence="2">The sequence shown here is derived from an EMBL/GenBank/DDBJ whole genome shotgun (WGS) entry which is preliminary data.</text>
</comment>